<dbReference type="SUPFAM" id="SSF55073">
    <property type="entry name" value="Nucleotide cyclase"/>
    <property type="match status" value="1"/>
</dbReference>
<dbReference type="FunFam" id="3.30.70.270:FF:000001">
    <property type="entry name" value="Diguanylate cyclase domain protein"/>
    <property type="match status" value="1"/>
</dbReference>
<sequence>MKAVISLLFTLVSFISCLQASSIDITPSEQAWLDKTKTLRVRITKDLPPYQFIQDGEYAGISVEYIKFFAAMFNLKIEYVTDGSWAEALRRVKIHDGIDVILRVTPNSELKQTMLFSKAYCTFPFALLTPNTLQSENFFDAKPKKIAIVPSYVINENLKEDYPHFLYITYPNSLEAMRAVNEHIADGFIGDIAIMSMFVKAYHLENVQISNITRYATEEQSVATAKDWPEFISLFNKMLDSMPTDLHVKIKRKYLPFATSERPSPILPEIELTESEKAYLQKHPVISVTNELSWYPYDFNEDGEAKGYSVDYMRLLADKIGVRLNFISGTWSNVYEKFKNREISVAQPLIPSAERHQKFLYSTKFITMDLALISQIKRHDINTIDDLKGKTVGAGRAWPTTKYLKEEYPELTVVEYETTKEMLEAVAFGLIDAGVEDAFSAQYVISKEMLSNLHIASKLDLQNLRDKNLYIMMHPEDEPLQSIINKALNNVTQEELTTLKSKWSKSILPKETRLAFSLDEQIYLAQKKRITMCIDPDWMPLEMNQKGKHVGMAADYMHEMEQFIGLPIELVNTQTWLESLEYAKERKCDIFSLAMPTPERRMYMNFTHPYLKIPIVLISNIDKVFYTDIGMLTGKSIGIAKGYAYGEILKVRYPNMHFVEVASDADGLKQVEQKKLFGYIGTLATVAYQIQKDYYGSLKIVGKFDDKWELGVATRNDEPLLLSIFEKAIDSIDPTKNQAILNKWISVNYEERMNYTYIYLLAVITGVIILIVLIRQYQLKKYNAQLEILSNTDKLTGIHNRLKLDDILEYEKKIFDRDQLPLSIIMFDLDYFKNVNDNYGHKRGDEVLKSVAKIVTNVKRETDIFGRWGGEEFLLICRDTNIKGARHLAEKIRAAIGAYEFPEIISVTASFGTAQFEKYDSIIKIFDKADKALYEAKEHGRNRVV</sequence>
<keyword evidence="1 3" id="KW-0732">Signal</keyword>
<feature type="transmembrane region" description="Helical" evidence="2">
    <location>
        <begin position="755"/>
        <end position="774"/>
    </location>
</feature>
<keyword evidence="5" id="KW-0808">Transferase</keyword>
<dbReference type="SUPFAM" id="SSF53850">
    <property type="entry name" value="Periplasmic binding protein-like II"/>
    <property type="match status" value="3"/>
</dbReference>
<keyword evidence="2" id="KW-0472">Membrane</keyword>
<evidence type="ECO:0000256" key="1">
    <source>
        <dbReference type="ARBA" id="ARBA00022729"/>
    </source>
</evidence>
<evidence type="ECO:0000259" key="4">
    <source>
        <dbReference type="PROSITE" id="PS50887"/>
    </source>
</evidence>
<gene>
    <name evidence="5" type="ORF">Sdiek1_0498</name>
</gene>
<dbReference type="InterPro" id="IPR000160">
    <property type="entry name" value="GGDEF_dom"/>
</dbReference>
<dbReference type="Gene3D" id="3.30.70.270">
    <property type="match status" value="1"/>
</dbReference>
<dbReference type="CDD" id="cd13708">
    <property type="entry name" value="PBP2_BvgS_like_1"/>
    <property type="match status" value="1"/>
</dbReference>
<keyword evidence="6" id="KW-1185">Reference proteome</keyword>
<keyword evidence="2" id="KW-1133">Transmembrane helix</keyword>
<dbReference type="NCBIfam" id="TIGR00254">
    <property type="entry name" value="GGDEF"/>
    <property type="match status" value="1"/>
</dbReference>
<dbReference type="Gene3D" id="3.40.190.10">
    <property type="entry name" value="Periplasmic binding protein-like II"/>
    <property type="match status" value="6"/>
</dbReference>
<evidence type="ECO:0000313" key="5">
    <source>
        <dbReference type="EMBL" id="ARU47674.1"/>
    </source>
</evidence>
<dbReference type="RefSeq" id="WP_161491973.1">
    <property type="nucleotide sequence ID" value="NZ_CP021416.1"/>
</dbReference>
<accession>A0A1Y0HJV6</accession>
<dbReference type="EC" id="2.7.13.3" evidence="5"/>
<dbReference type="InterPro" id="IPR043128">
    <property type="entry name" value="Rev_trsase/Diguanyl_cyclase"/>
</dbReference>
<evidence type="ECO:0000256" key="2">
    <source>
        <dbReference type="SAM" id="Phobius"/>
    </source>
</evidence>
<dbReference type="CDD" id="cd01949">
    <property type="entry name" value="GGDEF"/>
    <property type="match status" value="1"/>
</dbReference>
<dbReference type="PANTHER" id="PTHR35936">
    <property type="entry name" value="MEMBRANE-BOUND LYTIC MUREIN TRANSGLYCOSYLASE F"/>
    <property type="match status" value="1"/>
</dbReference>
<reference evidence="6" key="1">
    <citation type="submission" date="2017-05" db="EMBL/GenBank/DDBJ databases">
        <title>Dechlorination kinetics govern the competition between two new strains of the genus Sulfurospirillum.</title>
        <authorList>
            <person name="Buttet G.F."/>
            <person name="Murray A.M."/>
            <person name="Goris T."/>
            <person name="Burion M."/>
            <person name="Lin B."/>
            <person name="Rolle M."/>
            <person name="Maillard J."/>
        </authorList>
    </citation>
    <scope>NUCLEOTIDE SEQUENCE [LARGE SCALE GENOMIC DNA]</scope>
    <source>
        <strain evidence="6">SL2-1</strain>
    </source>
</reference>
<dbReference type="InterPro" id="IPR029787">
    <property type="entry name" value="Nucleotide_cyclase"/>
</dbReference>
<dbReference type="Proteomes" id="UP000196005">
    <property type="component" value="Chromosome"/>
</dbReference>
<protein>
    <submittedName>
        <fullName evidence="5">Virulence sensor protein BvgS</fullName>
        <ecNumber evidence="5">2.7.13.3</ecNumber>
    </submittedName>
</protein>
<dbReference type="AlphaFoldDB" id="A0A1Y0HJV6"/>
<dbReference type="PROSITE" id="PS50887">
    <property type="entry name" value="GGDEF"/>
    <property type="match status" value="1"/>
</dbReference>
<dbReference type="PANTHER" id="PTHR35936:SF17">
    <property type="entry name" value="ARGININE-BINDING EXTRACELLULAR PROTEIN ARTP"/>
    <property type="match status" value="1"/>
</dbReference>
<evidence type="ECO:0000256" key="3">
    <source>
        <dbReference type="SAM" id="SignalP"/>
    </source>
</evidence>
<dbReference type="EMBL" id="CP021416">
    <property type="protein sequence ID" value="ARU47674.1"/>
    <property type="molecule type" value="Genomic_DNA"/>
</dbReference>
<feature type="domain" description="GGDEF" evidence="4">
    <location>
        <begin position="820"/>
        <end position="945"/>
    </location>
</feature>
<dbReference type="Pfam" id="PF00497">
    <property type="entry name" value="SBP_bac_3"/>
    <property type="match status" value="3"/>
</dbReference>
<name>A0A1Y0HJV6_9BACT</name>
<dbReference type="CDD" id="cd01007">
    <property type="entry name" value="PBP2_BvgS_HisK_like"/>
    <property type="match status" value="2"/>
</dbReference>
<dbReference type="SMART" id="SM00062">
    <property type="entry name" value="PBPb"/>
    <property type="match status" value="3"/>
</dbReference>
<organism evidence="5 6">
    <name type="scientific">Sulfurospirillum diekertiae</name>
    <dbReference type="NCBI Taxonomy" id="1854492"/>
    <lineage>
        <taxon>Bacteria</taxon>
        <taxon>Pseudomonadati</taxon>
        <taxon>Campylobacterota</taxon>
        <taxon>Epsilonproteobacteria</taxon>
        <taxon>Campylobacterales</taxon>
        <taxon>Sulfurospirillaceae</taxon>
        <taxon>Sulfurospirillum</taxon>
    </lineage>
</organism>
<feature type="signal peptide" evidence="3">
    <location>
        <begin position="1"/>
        <end position="20"/>
    </location>
</feature>
<dbReference type="SMART" id="SM00267">
    <property type="entry name" value="GGDEF"/>
    <property type="match status" value="1"/>
</dbReference>
<evidence type="ECO:0000313" key="6">
    <source>
        <dbReference type="Proteomes" id="UP000196005"/>
    </source>
</evidence>
<dbReference type="GO" id="GO:0004673">
    <property type="term" value="F:protein histidine kinase activity"/>
    <property type="evidence" value="ECO:0007669"/>
    <property type="project" value="UniProtKB-EC"/>
</dbReference>
<proteinExistence type="predicted"/>
<dbReference type="InterPro" id="IPR001638">
    <property type="entry name" value="Solute-binding_3/MltF_N"/>
</dbReference>
<keyword evidence="2" id="KW-0812">Transmembrane</keyword>
<feature type="chain" id="PRO_5012055935" evidence="3">
    <location>
        <begin position="21"/>
        <end position="945"/>
    </location>
</feature>
<dbReference type="PROSITE" id="PS51257">
    <property type="entry name" value="PROKAR_LIPOPROTEIN"/>
    <property type="match status" value="1"/>
</dbReference>
<dbReference type="Pfam" id="PF00990">
    <property type="entry name" value="GGDEF"/>
    <property type="match status" value="1"/>
</dbReference>
<dbReference type="KEGG" id="suls:Sdiek1_0498"/>